<dbReference type="InterPro" id="IPR025306">
    <property type="entry name" value="Zn-bnd_dom_prob"/>
</dbReference>
<name>A0A9D1UFN2_9FIRM</name>
<evidence type="ECO:0000313" key="3">
    <source>
        <dbReference type="EMBL" id="HIW86067.1"/>
    </source>
</evidence>
<evidence type="ECO:0000259" key="2">
    <source>
        <dbReference type="Pfam" id="PF23477"/>
    </source>
</evidence>
<dbReference type="InterPro" id="IPR026363">
    <property type="entry name" value="CxxC-x17-CxxC_dom"/>
</dbReference>
<gene>
    <name evidence="3" type="ORF">IAA48_06175</name>
</gene>
<reference evidence="3" key="2">
    <citation type="submission" date="2021-04" db="EMBL/GenBank/DDBJ databases">
        <authorList>
            <person name="Gilroy R."/>
        </authorList>
    </citation>
    <scope>NUCLEOTIDE SEQUENCE</scope>
    <source>
        <strain evidence="3">421</strain>
    </source>
</reference>
<evidence type="ECO:0000259" key="1">
    <source>
        <dbReference type="Pfam" id="PF13451"/>
    </source>
</evidence>
<dbReference type="Pfam" id="PF13451">
    <property type="entry name" value="zf_Tbcl"/>
    <property type="match status" value="1"/>
</dbReference>
<comment type="caution">
    <text evidence="3">The sequence shown here is derived from an EMBL/GenBank/DDBJ whole genome shotgun (WGS) entry which is preliminary data.</text>
</comment>
<dbReference type="Pfam" id="PF23477">
    <property type="entry name" value="zf_Tbcl_2"/>
    <property type="match status" value="1"/>
</dbReference>
<sequence length="94" mass="10642">MYEDKTLICKDCGKEFVFTAGEQEFYAEKGFENDPVRCKECRAAKKAAIKASRVMHDAVCANCGAECQVPFEPKDDRPVYCSECFAKLQEKETL</sequence>
<organism evidence="3 4">
    <name type="scientific">Candidatus Eubacterium faecipullorum</name>
    <dbReference type="NCBI Taxonomy" id="2838571"/>
    <lineage>
        <taxon>Bacteria</taxon>
        <taxon>Bacillati</taxon>
        <taxon>Bacillota</taxon>
        <taxon>Clostridia</taxon>
        <taxon>Eubacteriales</taxon>
        <taxon>Eubacteriaceae</taxon>
        <taxon>Eubacterium</taxon>
    </lineage>
</organism>
<dbReference type="NCBIfam" id="TIGR04272">
    <property type="entry name" value="cxxc_cxxc_Mbark"/>
    <property type="match status" value="1"/>
</dbReference>
<dbReference type="Proteomes" id="UP000824205">
    <property type="component" value="Unassembled WGS sequence"/>
</dbReference>
<accession>A0A9D1UFN2</accession>
<protein>
    <submittedName>
        <fullName evidence="3">Zinc-ribbon domain containing protein</fullName>
    </submittedName>
</protein>
<feature type="domain" description="CxxC-x17-CxxC" evidence="2">
    <location>
        <begin position="53"/>
        <end position="87"/>
    </location>
</feature>
<proteinExistence type="predicted"/>
<reference evidence="3" key="1">
    <citation type="journal article" date="2021" name="PeerJ">
        <title>Extensive microbial diversity within the chicken gut microbiome revealed by metagenomics and culture.</title>
        <authorList>
            <person name="Gilroy R."/>
            <person name="Ravi A."/>
            <person name="Getino M."/>
            <person name="Pursley I."/>
            <person name="Horton D.L."/>
            <person name="Alikhan N.F."/>
            <person name="Baker D."/>
            <person name="Gharbi K."/>
            <person name="Hall N."/>
            <person name="Watson M."/>
            <person name="Adriaenssens E.M."/>
            <person name="Foster-Nyarko E."/>
            <person name="Jarju S."/>
            <person name="Secka A."/>
            <person name="Antonio M."/>
            <person name="Oren A."/>
            <person name="Chaudhuri R.R."/>
            <person name="La Ragione R."/>
            <person name="Hildebrand F."/>
            <person name="Pallen M.J."/>
        </authorList>
    </citation>
    <scope>NUCLEOTIDE SEQUENCE</scope>
    <source>
        <strain evidence="3">421</strain>
    </source>
</reference>
<feature type="domain" description="Probable zinc-binding" evidence="1">
    <location>
        <begin position="3"/>
        <end position="47"/>
    </location>
</feature>
<evidence type="ECO:0000313" key="4">
    <source>
        <dbReference type="Proteomes" id="UP000824205"/>
    </source>
</evidence>
<dbReference type="AlphaFoldDB" id="A0A9D1UFN2"/>
<dbReference type="EMBL" id="DXGE01000026">
    <property type="protein sequence ID" value="HIW86067.1"/>
    <property type="molecule type" value="Genomic_DNA"/>
</dbReference>